<keyword evidence="8" id="KW-1185">Reference proteome</keyword>
<keyword evidence="5" id="KW-0732">Signal</keyword>
<organism evidence="7 8">
    <name type="scientific">Ekhidna lutea</name>
    <dbReference type="NCBI Taxonomy" id="447679"/>
    <lineage>
        <taxon>Bacteria</taxon>
        <taxon>Pseudomonadati</taxon>
        <taxon>Bacteroidota</taxon>
        <taxon>Cytophagia</taxon>
        <taxon>Cytophagales</taxon>
        <taxon>Reichenbachiellaceae</taxon>
        <taxon>Ekhidna</taxon>
    </lineage>
</organism>
<evidence type="ECO:0000259" key="6">
    <source>
        <dbReference type="PROSITE" id="PS50268"/>
    </source>
</evidence>
<feature type="domain" description="Cadherin" evidence="6">
    <location>
        <begin position="1528"/>
        <end position="1623"/>
    </location>
</feature>
<dbReference type="InterPro" id="IPR002126">
    <property type="entry name" value="Cadherin-like_dom"/>
</dbReference>
<accession>A0A239II64</accession>
<feature type="domain" description="Cadherin" evidence="6">
    <location>
        <begin position="1928"/>
        <end position="2021"/>
    </location>
</feature>
<feature type="chain" id="PRO_5013212416" evidence="5">
    <location>
        <begin position="25"/>
        <end position="3261"/>
    </location>
</feature>
<dbReference type="InterPro" id="IPR015943">
    <property type="entry name" value="WD40/YVTN_repeat-like_dom_sf"/>
</dbReference>
<feature type="domain" description="Cadherin" evidence="6">
    <location>
        <begin position="1824"/>
        <end position="1918"/>
    </location>
</feature>
<dbReference type="SUPFAM" id="SSF49313">
    <property type="entry name" value="Cadherin-like"/>
    <property type="match status" value="11"/>
</dbReference>
<keyword evidence="4" id="KW-0325">Glycoprotein</keyword>
<reference evidence="7 8" key="1">
    <citation type="submission" date="2017-06" db="EMBL/GenBank/DDBJ databases">
        <authorList>
            <person name="Kim H.J."/>
            <person name="Triplett B.A."/>
        </authorList>
    </citation>
    <scope>NUCLEOTIDE SEQUENCE [LARGE SCALE GENOMIC DNA]</scope>
    <source>
        <strain evidence="7 8">DSM 19307</strain>
    </source>
</reference>
<dbReference type="GO" id="GO:0005886">
    <property type="term" value="C:plasma membrane"/>
    <property type="evidence" value="ECO:0007669"/>
    <property type="project" value="TreeGrafter"/>
</dbReference>
<dbReference type="InterPro" id="IPR013783">
    <property type="entry name" value="Ig-like_fold"/>
</dbReference>
<keyword evidence="3" id="KW-0472">Membrane</keyword>
<dbReference type="InterPro" id="IPR006644">
    <property type="entry name" value="Cadg"/>
</dbReference>
<evidence type="ECO:0000313" key="8">
    <source>
        <dbReference type="Proteomes" id="UP000198393"/>
    </source>
</evidence>
<evidence type="ECO:0000256" key="5">
    <source>
        <dbReference type="SAM" id="SignalP"/>
    </source>
</evidence>
<dbReference type="Proteomes" id="UP000198393">
    <property type="component" value="Unassembled WGS sequence"/>
</dbReference>
<proteinExistence type="predicted"/>
<dbReference type="Pfam" id="PF18962">
    <property type="entry name" value="Por_Secre_tail"/>
    <property type="match status" value="1"/>
</dbReference>
<sequence length="3261" mass="343809">MTKVLVNKILLLAFMLAMMGMASAQILDEVLATDNISFESVSIDASGNSYYAGSFTGTPDFDPGAGVTTLTDSDDGVDIFILKLNSSGVFQWVKHIEPQPSGSASTSYYQDIDILAHSSGVYMLASTLRPYDLDPSAGTFITSNHPSALSLVSLDVNGAFNYARNIVSNDGSSSVSTSSMAIKSNLDLVITGSFGGTTDFDPGAGVQNETATTIGDPYLLTLDRNGDFSSVISFPGGTGQFTDVVLDSDDHVWVTGFQRGDMTVNGKNFPVIGTRSNFLLEFDANNVALTGEQWGSDGFESIITIDPATQDIYVSSRFSIAADFDPGSGTTSFTPNGQDFAISKFNSSGTFQWAFQKGGSGTDTPNDIEVDDQSQLHLIWTKPNSTLLDLVYQTYDAGGNLIKDESPGYGSFTDIDIEGTRMELLGTYRYASNNFDFCGGTTSLTPSGSNYEGFRAKYILERFADVPTIGATAISVYPTHSTTLSINEGNLNDAANWQWYSGSCGGTPVGSGTSITVSPNVETTYYVRAEGYSCNEDNASCASITITIDDPFLTYGSFFNLTDGATYSGNSFDFSSQSTSVRSVTFSADGFKMFLMAGDRNVYQYSLSSAFDLGSTVTHDGSPYATGMNEPRGIKFNPDGTKMYIVDNKLNQITQFSLTTPFDITSGVTLDGNRSVAAQTGSNSAWGIAFNTDGSKMLISGIVDDLIHQYTLESAYDVTASVTYDNVSFDPTNELLDPTYLTLNPDGTILYIGHYQYALATPFDISSGVTPIGPIVLTNNQNSSIHGVHFSSDGSKLYLGSDFNDSLHEYLINTGGFVETEENDGSVDGSLLVSITGDTFTNAGSTLTETTDYTVDNLPSGLTPTLTVAADGLSATLTLGGNAALHQDANDLASLTFTFENSAFTNSNAAAVIDAISASSEIGIDFTQNEPVLVYDYAYNPANFAGAGNFGILAQEGSAHGITFNNDGTKVYIVGTSNDQVFQYSLSTAYDVTTATLDGSSTSLNAQDDSPLALAFNDTGSRLFIAGGVSESILEYTLSTPYDVTSGFSYSNNSLDVSAQGYPNGLAFSTDGMKLFTTSASTDQVSQFSLTSAYNISSGATLDGSYSVLDQENTPNGIAFSESGTKMVIMGSSTQASQKYVHNYHLENAFDITSGVTPYENPVNINAYEFGPTDIAFSKNGARMFIVGYNGDEINQLDMQVGSMEESASNDGTITGSYVLQLYDELFANAGGTLTQGVDYNISNLPAGLSSSITVSADGKTGTLTASGTATSHDASDDVEGLIFTFENSAFSIGNASIVTHAISADSELSIRFIEAPSIENQTFSIAENSVNATSVGTVVASDGDGDEITFSITAGNDLGGFVIDPNTGEITVADQTDMDFETNPSFDLTVEVTDGSLTNSATITIDLTNVDEAPTDIALDQNDMDENNAVNDVIGQLTTTDEDAGETYTYTLVSGTGDTDNVSFNINGDQLRASVAFDFESKDTYSIRVQTDDGNSGLFEKAFTININDVFEAPTDINLFGTSINENNTVDTEIGTLFTTDDDGGETHTYTLVSGTGDTDNASFNILNDKLRASESFNFEVKDSYGIRIQTDDGNGGTFEEQFTITINDVPEDPTDIALSAFEITENNSINDVIGTLSSTDEDDGETFTYSLVGGTGDTGNASFNIDGDQLRASEVFDFESNNSYSIRVQTNDGNFGTFEKVFAITISNQHEAPADILLSSSDIDESSPAGTTVGNLSTTDEDIGETYTYTLISGTGDTDNASFNISGDELRSAEIFDYETKTSYSVRIQTNDGNGGLFEKAFTISINDQPPGLTGVGITSNTIDENDPIGTAVGNLYALGDEIEGVSFTFTLVSGTGDSGNGSFTIVSGQLRSSTSFDHESQDQYSIRVMADDGEGSTIEQVLLINVTDVNEAPSHVDVNENEFDEGLTSGSTLTGFFVSDEDEGDSHSFELVTGSGSDDNDKFEIQGQNLVNLETFNFESQAEYSIRVRATDDGGLSVESPISIFVNDINDDPSDIIFSSTQMDENSSSGSVVATMTTNDEDGGDTHIYSLVTGSGDTDNALFTVSGNSLELGFVPDFETKNSYAVRVQTDDSNGGTFQEAVIITINDLNEDPTDVMLSNNTVEESNQIGTLVGSLSSTDEDAGQLHSYILVSGTGDTDNSSFTISGSDLLSGEVFDYETKNSYSVRVRSEDGNGGSFEKSFTISIDDIPASITSFELSNTSINENESAGSNVGSFSTSGEDLSGSFTYALVSGLDDDDNTAFSISDDQLLTGASFDFESQSNYSIRVMVDDGTGNTDEKTFSISVNDVSEAPTDLLLSANSIVENNSIGDVIGTLSTTDEDAGESFTYNFVSGTGDTDNASFDIVGNELQAAEAFDFETQNSYSVRIETNDGNGGTFSKSFTISITNENESILVSNPIADQDLDEGFTSIEIDISGVFTDQDGDALTYEVISSDETIVTVSNSGSTLTITEIGSFGSSTVTVTADDGSGITTSDEFIVTVSNVNDAPIVANAISDQNVNEGFSSIEIDLSNTFTDEDGDALSLEASSGDETVVTVSITGTTLTVSEVGNGTATVTVTANDGNGGSVSDDLEVTVNNVNDAPVVVNPLDDQTSLVEGFDAAQINYSDVFEDEDGDALTITVTSNDETVVTVEVIANDQIQINEVGIGTATITLMADDGNGGSVSDEFIVTVSEAPNNAPIVVNPLDDQTSLVEGFGAAQINYADVFEDADGDALTINVSSSDETVVTVEVIANEQIQINEVGVGTSTITLTADDGNGGSVSDEFIVTVSEAPNNAPIVVNPLDDQTSLVERFGSAQINYSDVFEDADGDALTITVSSSDETVVTVEVIGNDQIQINEVGVGTSTITLTADDGNGGSVSDEFVVTVSEAPNNAPIVVNPLDDQTSLIEGFGAAQINYADVFEDADGDALTITVSSSDETVVTVEVIANDQIQINEVGIGTSTITLTADDGNGGSISDEFVVTVSEAPNTAPVVVNPLDDQTSLVEGFGAAQINYADVFEDADGDALTITVSSSDETVVTVEVIANDQIQINEVGIGTATITLTADDGNGGSVSDEFIVTVNEAPNTAPVVVNPLDDQMEVEEGFGAAQFSYADVFEDADGDVLTITVTSSDETVVTAEVIANDQIQINEVGIGSSTITLTANDGNGGTVSDEFIFTVNEAPLGIADVEVKIYPNPSSDFINVNTNKEVTVRLSDLNGKAIQTKSGSQLEFDIQSLTSGLYILQVSDGDRSSSYRIIKAN</sequence>
<feature type="domain" description="Cadherin" evidence="6">
    <location>
        <begin position="2218"/>
        <end position="2318"/>
    </location>
</feature>
<dbReference type="SUPFAM" id="SSF75011">
    <property type="entry name" value="3-carboxy-cis,cis-mucoante lactonizing enzyme"/>
    <property type="match status" value="1"/>
</dbReference>
<feature type="domain" description="Cadherin" evidence="6">
    <location>
        <begin position="2325"/>
        <end position="2423"/>
    </location>
</feature>
<evidence type="ECO:0000256" key="2">
    <source>
        <dbReference type="ARBA" id="ARBA00022692"/>
    </source>
</evidence>
<dbReference type="InterPro" id="IPR050174">
    <property type="entry name" value="Protocadherin/Cadherin-CA"/>
</dbReference>
<feature type="domain" description="Cadherin" evidence="6">
    <location>
        <begin position="1318"/>
        <end position="1417"/>
    </location>
</feature>
<dbReference type="SMART" id="SM00112">
    <property type="entry name" value="CA"/>
    <property type="match status" value="10"/>
</dbReference>
<keyword evidence="2" id="KW-0812">Transmembrane</keyword>
<dbReference type="Pfam" id="PF19081">
    <property type="entry name" value="Ig_7"/>
    <property type="match status" value="1"/>
</dbReference>
<dbReference type="EMBL" id="FZPD01000003">
    <property type="protein sequence ID" value="SNS93446.1"/>
    <property type="molecule type" value="Genomic_DNA"/>
</dbReference>
<dbReference type="InterPro" id="IPR044023">
    <property type="entry name" value="Ig_7"/>
</dbReference>
<dbReference type="RefSeq" id="WP_089356430.1">
    <property type="nucleotide sequence ID" value="NZ_FZPD01000003.1"/>
</dbReference>
<dbReference type="SMART" id="SM00635">
    <property type="entry name" value="BID_2"/>
    <property type="match status" value="8"/>
</dbReference>
<protein>
    <submittedName>
        <fullName evidence="7">Por secretion system C-terminal sorting domain-containing protein</fullName>
    </submittedName>
</protein>
<dbReference type="GO" id="GO:0007156">
    <property type="term" value="P:homophilic cell adhesion via plasma membrane adhesion molecules"/>
    <property type="evidence" value="ECO:0007669"/>
    <property type="project" value="InterPro"/>
</dbReference>
<dbReference type="Pfam" id="PF00028">
    <property type="entry name" value="Cadherin"/>
    <property type="match status" value="1"/>
</dbReference>
<dbReference type="InterPro" id="IPR003343">
    <property type="entry name" value="Big_2"/>
</dbReference>
<dbReference type="CDD" id="cd11304">
    <property type="entry name" value="Cadherin_repeat"/>
    <property type="match status" value="6"/>
</dbReference>
<evidence type="ECO:0000313" key="7">
    <source>
        <dbReference type="EMBL" id="SNS93446.1"/>
    </source>
</evidence>
<dbReference type="Gene3D" id="2.130.10.10">
    <property type="entry name" value="YVTN repeat-like/Quinoprotein amine dehydrogenase"/>
    <property type="match status" value="2"/>
</dbReference>
<dbReference type="OrthoDB" id="909218at2"/>
<dbReference type="NCBIfam" id="TIGR04183">
    <property type="entry name" value="Por_Secre_tail"/>
    <property type="match status" value="1"/>
</dbReference>
<feature type="domain" description="Cadherin" evidence="6">
    <location>
        <begin position="1617"/>
        <end position="1732"/>
    </location>
</feature>
<dbReference type="InterPro" id="IPR015919">
    <property type="entry name" value="Cadherin-like_sf"/>
</dbReference>
<comment type="subcellular location">
    <subcellularLocation>
        <location evidence="1">Membrane</location>
        <topology evidence="1">Single-pass membrane protein</topology>
    </subcellularLocation>
</comment>
<dbReference type="PANTHER" id="PTHR24028">
    <property type="entry name" value="CADHERIN-87A"/>
    <property type="match status" value="1"/>
</dbReference>
<dbReference type="SUPFAM" id="SSF63829">
    <property type="entry name" value="Calcium-dependent phosphotriesterase"/>
    <property type="match status" value="1"/>
</dbReference>
<dbReference type="GO" id="GO:0005509">
    <property type="term" value="F:calcium ion binding"/>
    <property type="evidence" value="ECO:0007669"/>
    <property type="project" value="InterPro"/>
</dbReference>
<name>A0A239II64_EKHLU</name>
<feature type="domain" description="Cadherin" evidence="6">
    <location>
        <begin position="2125"/>
        <end position="2219"/>
    </location>
</feature>
<gene>
    <name evidence="7" type="ORF">SAMN05421640_1684</name>
</gene>
<feature type="domain" description="Cadherin" evidence="6">
    <location>
        <begin position="1728"/>
        <end position="1815"/>
    </location>
</feature>
<dbReference type="Gene3D" id="2.60.40.60">
    <property type="entry name" value="Cadherins"/>
    <property type="match status" value="11"/>
</dbReference>
<keyword evidence="3" id="KW-1133">Transmembrane helix</keyword>
<dbReference type="SMART" id="SM00736">
    <property type="entry name" value="CADG"/>
    <property type="match status" value="4"/>
</dbReference>
<evidence type="ECO:0000256" key="3">
    <source>
        <dbReference type="ARBA" id="ARBA00022989"/>
    </source>
</evidence>
<dbReference type="PRINTS" id="PR00205">
    <property type="entry name" value="CADHERIN"/>
</dbReference>
<feature type="domain" description="Cadherin" evidence="6">
    <location>
        <begin position="2025"/>
        <end position="2118"/>
    </location>
</feature>
<dbReference type="InterPro" id="IPR026444">
    <property type="entry name" value="Secre_tail"/>
</dbReference>
<feature type="domain" description="Cadherin" evidence="6">
    <location>
        <begin position="1425"/>
        <end position="1539"/>
    </location>
</feature>
<evidence type="ECO:0000256" key="1">
    <source>
        <dbReference type="ARBA" id="ARBA00004167"/>
    </source>
</evidence>
<dbReference type="PANTHER" id="PTHR24028:SF316">
    <property type="entry name" value="NEURAL-CADHERIN-LIKE"/>
    <property type="match status" value="1"/>
</dbReference>
<feature type="signal peptide" evidence="5">
    <location>
        <begin position="1"/>
        <end position="24"/>
    </location>
</feature>
<evidence type="ECO:0000256" key="4">
    <source>
        <dbReference type="ARBA" id="ARBA00023180"/>
    </source>
</evidence>
<dbReference type="Gene3D" id="2.60.40.1080">
    <property type="match status" value="7"/>
</dbReference>
<dbReference type="PROSITE" id="PS50268">
    <property type="entry name" value="CADHERIN_2"/>
    <property type="match status" value="11"/>
</dbReference>
<dbReference type="Pfam" id="PF17963">
    <property type="entry name" value="Big_9"/>
    <property type="match status" value="1"/>
</dbReference>
<dbReference type="Gene3D" id="2.60.40.10">
    <property type="entry name" value="Immunoglobulins"/>
    <property type="match status" value="1"/>
</dbReference>